<feature type="transmembrane region" description="Helical" evidence="1">
    <location>
        <begin position="20"/>
        <end position="41"/>
    </location>
</feature>
<protein>
    <recommendedName>
        <fullName evidence="4">Major facilitator superfamily (MFS) profile domain-containing protein</fullName>
    </recommendedName>
</protein>
<keyword evidence="1" id="KW-1133">Transmembrane helix</keyword>
<reference evidence="2 3" key="1">
    <citation type="submission" date="2023-06" db="EMBL/GenBank/DDBJ databases">
        <title>Cellulomonas sp. MW4 Whole genome sequence.</title>
        <authorList>
            <person name="Park S."/>
        </authorList>
    </citation>
    <scope>NUCLEOTIDE SEQUENCE [LARGE SCALE GENOMIC DNA]</scope>
    <source>
        <strain evidence="2 3">MW4</strain>
    </source>
</reference>
<name>A0ABT7SIB2_9CELL</name>
<keyword evidence="1" id="KW-0472">Membrane</keyword>
<evidence type="ECO:0000313" key="2">
    <source>
        <dbReference type="EMBL" id="MDM7855900.1"/>
    </source>
</evidence>
<keyword evidence="3" id="KW-1185">Reference proteome</keyword>
<proteinExistence type="predicted"/>
<feature type="transmembrane region" description="Helical" evidence="1">
    <location>
        <begin position="47"/>
        <end position="73"/>
    </location>
</feature>
<comment type="caution">
    <text evidence="2">The sequence shown here is derived from an EMBL/GenBank/DDBJ whole genome shotgun (WGS) entry which is preliminary data.</text>
</comment>
<sequence length="77" mass="8231">MTYPVIEPRDEERSGAAGKAVAVVTSFILFLVGLGLFALAFEVDEAWRAWTFAGGLAIVTLAFMLPTTIIPALEGDD</sequence>
<dbReference type="RefSeq" id="WP_289455940.1">
    <property type="nucleotide sequence ID" value="NZ_JAUCGQ010000002.1"/>
</dbReference>
<evidence type="ECO:0000256" key="1">
    <source>
        <dbReference type="SAM" id="Phobius"/>
    </source>
</evidence>
<organism evidence="2 3">
    <name type="scientific">Cellulomonas alba</name>
    <dbReference type="NCBI Taxonomy" id="3053467"/>
    <lineage>
        <taxon>Bacteria</taxon>
        <taxon>Bacillati</taxon>
        <taxon>Actinomycetota</taxon>
        <taxon>Actinomycetes</taxon>
        <taxon>Micrococcales</taxon>
        <taxon>Cellulomonadaceae</taxon>
        <taxon>Cellulomonas</taxon>
    </lineage>
</organism>
<dbReference type="EMBL" id="JAUCGQ010000002">
    <property type="protein sequence ID" value="MDM7855900.1"/>
    <property type="molecule type" value="Genomic_DNA"/>
</dbReference>
<gene>
    <name evidence="2" type="ORF">QRT04_13245</name>
</gene>
<evidence type="ECO:0000313" key="3">
    <source>
        <dbReference type="Proteomes" id="UP001529338"/>
    </source>
</evidence>
<keyword evidence="1" id="KW-0812">Transmembrane</keyword>
<dbReference type="Proteomes" id="UP001529338">
    <property type="component" value="Unassembled WGS sequence"/>
</dbReference>
<evidence type="ECO:0008006" key="4">
    <source>
        <dbReference type="Google" id="ProtNLM"/>
    </source>
</evidence>
<accession>A0ABT7SIB2</accession>